<dbReference type="Gene3D" id="2.180.10.10">
    <property type="entry name" value="RHS repeat-associated core"/>
    <property type="match status" value="3"/>
</dbReference>
<dbReference type="InterPro" id="IPR031325">
    <property type="entry name" value="RHS_repeat"/>
</dbReference>
<proteinExistence type="predicted"/>
<accession>A0ABS4NXZ6</accession>
<evidence type="ECO:0000256" key="1">
    <source>
        <dbReference type="ARBA" id="ARBA00022737"/>
    </source>
</evidence>
<feature type="domain" description="Teneurin-like YD-shell" evidence="3">
    <location>
        <begin position="1325"/>
        <end position="1640"/>
    </location>
</feature>
<dbReference type="Pfam" id="PF25023">
    <property type="entry name" value="TEN_YD-shell"/>
    <property type="match status" value="2"/>
</dbReference>
<feature type="domain" description="Teneurin-like YD-shell" evidence="3">
    <location>
        <begin position="1063"/>
        <end position="1213"/>
    </location>
</feature>
<comment type="caution">
    <text evidence="4">The sequence shown here is derived from an EMBL/GenBank/DDBJ whole genome shotgun (WGS) entry which is preliminary data.</text>
</comment>
<keyword evidence="1" id="KW-0677">Repeat</keyword>
<evidence type="ECO:0000259" key="3">
    <source>
        <dbReference type="Pfam" id="PF25023"/>
    </source>
</evidence>
<dbReference type="NCBIfam" id="TIGR03696">
    <property type="entry name" value="Rhs_assc_core"/>
    <property type="match status" value="1"/>
</dbReference>
<dbReference type="Proteomes" id="UP000773462">
    <property type="component" value="Unassembled WGS sequence"/>
</dbReference>
<dbReference type="RefSeq" id="WP_209877741.1">
    <property type="nucleotide sequence ID" value="NZ_JAGGLV010000021.1"/>
</dbReference>
<sequence>MKISYLSKKIILFLMCFVLILPNEPMFAQTSKAVIEQKSGQTQDIDPWDSMRNPQQPADNGQPLTKQEIEEPTPLELPQFDDDSLAEGTDTALRQNSVVADTYDSADPTQLEILKLKAKTLEKQGLLPANGASMQRGLSDANISKASDKNLSIEVIKELDLRGATRLEFYWLNLLFQDHPDWNLPKVWDWKQESGFDWETIYNNPVLFTASSSFQLKRNVTSQVYQEEAQDWSPASVTSEVYNSLEVSKNSLSFAAVSMRAFDNDVDNVTKNRLQAQINQTGKPQYGDRYNAGEFVDPVTGSLSWKQNQIHLPGRDGLDLDIGLRYSSNEAMAFYTSSDYNPNFNSYDVTTSLYNSSVLGAGWSFQFPYIQKIGDYNYYYHDGNGSVYPVGDGGGLSSYTQLINYEGKDKRYIWETSVWENEFSNGKIGSKHYIEYADKRKEYFDRDGKLLGIKDRFGNTITFKYEGPNSWQLSSIVDSVGREVKFTYEDNLMNSNFNGENVSIQVFDENGRPSESVMLTKGRQAIKVNELQTYVPFLQKVTNQKGDKIYFDYQHELARYNPQGINRNYENKNYYALLKKIQFPNSSSEYSYDKVVRNLPYEDSVEEFRINSRSDHTGLKDYNQYKYTYWKDYTGEHFTQWPGHLPDGYQYSTSVIQISDSASNGTTALRVFDKDNKLLRTETQAPNGEKKVVNNTAFDPTFIHRPVKTTLSDYGAGDSEQTANHLYTETVYNEWGSVHKETLPLTWEQLNNAAVKEHYTTTYDYEPNYQFIRAKTWYQNASDAAPRSETYTYTGDGRPARTVNALGEETRYNYSYDSNKVVQVQAEIWSGSQLVAVTVTRYGPESNNAYPTEQRQTLNPGAESSHEVITKMSYYMGTGLLWKMTDGLNRETSYEYDELGRPTKITYPEAVNGNGSRYSRTEEYSYMYSSPDGLDAFNAGTPTLRVGTSTKLTEVATGKQSFTSGEVYYNGLGLPILESNWDAFGAVSIMKQYHYDDQGRPVYMMDPEGNTVTVGYDAWGRPNVSTDAFGNRMIAEYQLKARQDASYLIPADGSGTLNYILQQYDPLGHVIQQLTYKDWPQNTQPLTEDYQYDLDGNITAYTDANKNRNNEGVTNSYRYDALGRLKSVKDALNQTTQYTYDGTGQIKEASIQALGGVAQKIFSKGFNGLGQMTMKEDPSSQKENLTYNELGQLATRTDRNGTSFTYDYDEWGQPKSVKLAGAGAAAQQSLETRFYISGRNIWDTVTEKNGGPVKATHTQWNDSLNRTRGMYEEVNWNGAVHYANITNTLDRLGRYTQVKDASLSFSTNYQYQRSRLQKVQTNGAATVNEAASANAEYRYYPNGLVESITYPTLADGSRLVTRYTYNKALNWVETVTNEKSGAVLSKFDYDYDNNGNIIKVTEKRLNEDERVTAYTYDALNRLLTSSQSNGAREAYTYDVRGNRLTLESSATLSAESTETSYQYDLENTLTGLTKGAQKTEFAYYANGLRVAKATGAKKTVYNYNFNGEVISEVKSSNGASELSQYVRGDRVLVKKEQKTGKDYYYLYNGHGDVVQIVDTTGKIVNNYVYDEWGNITSQKEEISNSFKYAGEIYDEETGLYYLRARYYDPSMGRFLNEDTVEGQIDNPLSMNLYTYVENNPLIYSDPTGHRKTESYYEIEMLLNASMKGNSSYKNNLQKLYGNVYDDGGNTFKYLYGLLTQTSPYENSAGNASWAKGQLLNALEASQDSYDKKFGYVTAASDLIVGGAVGFSKSSISLFRAVGPEEFYQIFKTGTFEIGGSGFEAKQFGYTLEETLAFANKFKDYAAIIEVRISKNALKKLGDFTSVDPFIFKSGTVTITLEKLGDFNKMIKEIIHAL</sequence>
<keyword evidence="5" id="KW-1185">Reference proteome</keyword>
<dbReference type="Pfam" id="PF05593">
    <property type="entry name" value="RHS_repeat"/>
    <property type="match status" value="2"/>
</dbReference>
<dbReference type="NCBIfam" id="TIGR01643">
    <property type="entry name" value="YD_repeat_2x"/>
    <property type="match status" value="4"/>
</dbReference>
<feature type="region of interest" description="Disordered" evidence="2">
    <location>
        <begin position="38"/>
        <end position="65"/>
    </location>
</feature>
<protein>
    <submittedName>
        <fullName evidence="4">RHS repeat-associated protein</fullName>
    </submittedName>
</protein>
<dbReference type="InterPro" id="IPR056823">
    <property type="entry name" value="TEN-like_YD-shell"/>
</dbReference>
<gene>
    <name evidence="4" type="ORF">J2Z70_005117</name>
</gene>
<dbReference type="PANTHER" id="PTHR32305:SF15">
    <property type="entry name" value="PROTEIN RHSA-RELATED"/>
    <property type="match status" value="1"/>
</dbReference>
<evidence type="ECO:0000313" key="4">
    <source>
        <dbReference type="EMBL" id="MBP2114933.1"/>
    </source>
</evidence>
<dbReference type="InterPro" id="IPR022385">
    <property type="entry name" value="Rhs_assc_core"/>
</dbReference>
<name>A0ABS4NXZ6_9BACL</name>
<dbReference type="EMBL" id="JAGGLV010000021">
    <property type="protein sequence ID" value="MBP2114933.1"/>
    <property type="molecule type" value="Genomic_DNA"/>
</dbReference>
<organism evidence="4 5">
    <name type="scientific">Paenibacillus silagei</name>
    <dbReference type="NCBI Taxonomy" id="1670801"/>
    <lineage>
        <taxon>Bacteria</taxon>
        <taxon>Bacillati</taxon>
        <taxon>Bacillota</taxon>
        <taxon>Bacilli</taxon>
        <taxon>Bacillales</taxon>
        <taxon>Paenibacillaceae</taxon>
        <taxon>Paenibacillus</taxon>
    </lineage>
</organism>
<evidence type="ECO:0000313" key="5">
    <source>
        <dbReference type="Proteomes" id="UP000773462"/>
    </source>
</evidence>
<feature type="compositionally biased region" description="Polar residues" evidence="2">
    <location>
        <begin position="52"/>
        <end position="65"/>
    </location>
</feature>
<dbReference type="InterPro" id="IPR006530">
    <property type="entry name" value="YD"/>
</dbReference>
<reference evidence="4 5" key="1">
    <citation type="submission" date="2021-03" db="EMBL/GenBank/DDBJ databases">
        <title>Genomic Encyclopedia of Type Strains, Phase IV (KMG-IV): sequencing the most valuable type-strain genomes for metagenomic binning, comparative biology and taxonomic classification.</title>
        <authorList>
            <person name="Goeker M."/>
        </authorList>
    </citation>
    <scope>NUCLEOTIDE SEQUENCE [LARGE SCALE GENOMIC DNA]</scope>
    <source>
        <strain evidence="4 5">DSM 101953</strain>
    </source>
</reference>
<evidence type="ECO:0000256" key="2">
    <source>
        <dbReference type="SAM" id="MobiDB-lite"/>
    </source>
</evidence>
<dbReference type="PANTHER" id="PTHR32305">
    <property type="match status" value="1"/>
</dbReference>
<dbReference type="InterPro" id="IPR050708">
    <property type="entry name" value="T6SS_VgrG/RHS"/>
</dbReference>